<dbReference type="EMBL" id="CAADFC020000030">
    <property type="protein sequence ID" value="VIO78321.1"/>
    <property type="molecule type" value="Genomic_DNA"/>
</dbReference>
<accession>A0A508TVA7</accession>
<dbReference type="OrthoDB" id="7315305at2"/>
<dbReference type="RefSeq" id="WP_139863932.1">
    <property type="nucleotide sequence ID" value="NZ_CAADFC020000030.1"/>
</dbReference>
<keyword evidence="5" id="KW-1185">Reference proteome</keyword>
<dbReference type="PANTHER" id="PTHR38340:SF1">
    <property type="entry name" value="S-LAYER PROTEIN"/>
    <property type="match status" value="1"/>
</dbReference>
<dbReference type="InterPro" id="IPR001343">
    <property type="entry name" value="Hemolysn_Ca-bd"/>
</dbReference>
<feature type="region of interest" description="Disordered" evidence="3">
    <location>
        <begin position="1346"/>
        <end position="1373"/>
    </location>
</feature>
<reference evidence="4" key="1">
    <citation type="submission" date="2019-02" db="EMBL/GenBank/DDBJ databases">
        <authorList>
            <person name="Pothier F.J."/>
        </authorList>
    </citation>
    <scope>NUCLEOTIDE SEQUENCE</scope>
    <source>
        <strain evidence="4">CI-1B</strain>
    </source>
</reference>
<evidence type="ECO:0000313" key="5">
    <source>
        <dbReference type="Proteomes" id="UP000328092"/>
    </source>
</evidence>
<dbReference type="InterPro" id="IPR018511">
    <property type="entry name" value="Hemolysin-typ_Ca-bd_CS"/>
</dbReference>
<dbReference type="Pfam" id="PF00353">
    <property type="entry name" value="HemolysinCabind"/>
    <property type="match status" value="6"/>
</dbReference>
<comment type="caution">
    <text evidence="4">The sequence shown here is derived from an EMBL/GenBank/DDBJ whole genome shotgun (WGS) entry which is preliminary data.</text>
</comment>
<dbReference type="InterPro" id="IPR011049">
    <property type="entry name" value="Serralysin-like_metalloprot_C"/>
</dbReference>
<dbReference type="GO" id="GO:0005509">
    <property type="term" value="F:calcium ion binding"/>
    <property type="evidence" value="ECO:0007669"/>
    <property type="project" value="InterPro"/>
</dbReference>
<dbReference type="PRINTS" id="PR00313">
    <property type="entry name" value="CABNDNGRPT"/>
</dbReference>
<dbReference type="Proteomes" id="UP000328092">
    <property type="component" value="Unassembled WGS sequence"/>
</dbReference>
<gene>
    <name evidence="4" type="primary">cya_10</name>
    <name evidence="4" type="ORF">CI1B_73490</name>
</gene>
<dbReference type="GO" id="GO:0005576">
    <property type="term" value="C:extracellular region"/>
    <property type="evidence" value="ECO:0007669"/>
    <property type="project" value="UniProtKB-SubCell"/>
</dbReference>
<keyword evidence="2" id="KW-0964">Secreted</keyword>
<evidence type="ECO:0000256" key="1">
    <source>
        <dbReference type="ARBA" id="ARBA00004613"/>
    </source>
</evidence>
<evidence type="ECO:0000313" key="4">
    <source>
        <dbReference type="EMBL" id="VIO78321.1"/>
    </source>
</evidence>
<dbReference type="SUPFAM" id="SSF51120">
    <property type="entry name" value="beta-Roll"/>
    <property type="match status" value="4"/>
</dbReference>
<dbReference type="PROSITE" id="PS00330">
    <property type="entry name" value="HEMOLYSIN_CALCIUM"/>
    <property type="match status" value="1"/>
</dbReference>
<dbReference type="Gene3D" id="2.150.10.10">
    <property type="entry name" value="Serralysin-like metalloprotease, C-terminal"/>
    <property type="match status" value="3"/>
</dbReference>
<dbReference type="InterPro" id="IPR050557">
    <property type="entry name" value="RTX_toxin/Mannuronan_C5-epim"/>
</dbReference>
<organism evidence="4 5">
    <name type="scientific">Bradyrhizobium ivorense</name>
    <dbReference type="NCBI Taxonomy" id="2511166"/>
    <lineage>
        <taxon>Bacteria</taxon>
        <taxon>Pseudomonadati</taxon>
        <taxon>Pseudomonadota</taxon>
        <taxon>Alphaproteobacteria</taxon>
        <taxon>Hyphomicrobiales</taxon>
        <taxon>Nitrobacteraceae</taxon>
        <taxon>Bradyrhizobium</taxon>
    </lineage>
</organism>
<feature type="compositionally biased region" description="Pro residues" evidence="3">
    <location>
        <begin position="1354"/>
        <end position="1366"/>
    </location>
</feature>
<proteinExistence type="predicted"/>
<comment type="subcellular location">
    <subcellularLocation>
        <location evidence="1">Secreted</location>
    </subcellularLocation>
</comment>
<protein>
    <submittedName>
        <fullName evidence="4">Bifunctional hemolysin/adenylate cyclase</fullName>
    </submittedName>
</protein>
<name>A0A508TVA7_9BRAD</name>
<evidence type="ECO:0000256" key="3">
    <source>
        <dbReference type="SAM" id="MobiDB-lite"/>
    </source>
</evidence>
<evidence type="ECO:0000256" key="2">
    <source>
        <dbReference type="ARBA" id="ARBA00022525"/>
    </source>
</evidence>
<dbReference type="PANTHER" id="PTHR38340">
    <property type="entry name" value="S-LAYER PROTEIN"/>
    <property type="match status" value="1"/>
</dbReference>
<sequence>MAVIANLAAGTLTVTGDAADNSITTSRDLAGTLEINGGAVPIAGGPSTTANTTALQVLGQDGSDTLTLDASNGALPNVVLEGGNNTDTADIEGEDAGEVFTIVPNGSRVRFDRVSPDPFSVDIGTTENLVLHANGGDDTITASNGLAALISLTLDGGAGNDTITGGDGADLLIGGTGNDTVAGGRGNDTALLGDGDDTFIWNPGDGSDSVEGQDGNDTLQFNGANIAEQIDISANGSRVRFTRDVASIVMDLNGVEKVAFLARGGADHVTVHDLTGTDTNQVLVDLAATPGGSTGDGAADTVTVEGTAAADQINISQSGSNILVNGLAAEVSISGQEGANDALEINAFGGNDTINASALLAGQLHLTIDAGDGDDTVIGSAGADTIIGGIGNDTVTGGRGDDTALLGDGDDTLIWNLGDGSDVVEGQAGTDTLQFNGANIAEKFDISANGGRVRFTRDVANIVMDLNGVEKINIDALGGADTVTVNDLSGTNAQQIAIDLSASGGSADGALDTVVANATAGADTISVTNSGNDVLVNGLAAQVVVHGQDASDVLQVNGLGGDDQINASGLAAGLIALAINAGAGNDLIIGSAGGDTVIGGQGNDTALLGGGDDTFTWNPGDGSDTVEGQGGNDTLQFNGANIAENIDISANGSRVRFTRDVASIVMELNGVEKIAFQALGGADHVTVHDLTGTDTNQVVVDLAATPGGSTGDGAADTVTVEGTAVADQINVTQSGSKILVDGLAAEVSVTGQEAANDTLTINAGDGDDIIDASGLGAGQIKVVIDASIGDDIITGSAGGDRVTLGAGNDSYVYKPTGGPDTVTDFVAGAGTDDRIDLRPFASLGFHELATVLPLAAQVGADTVINFGGGNTLTLLNVLKTNLSDDDFIFGGPGVTSVTTSGTGITAGNGLLTVNDEVTFTVTFDEPVIVTGQPALLLNDGGIATFSTGSGTATLTFIYQVAAGQSTSDLAIAGIDLDTATMTDGLGKDAELSGLIVNPAGVLQIDAVAPQVTAVTATPADGHEGVGSVITLAVAFDEAVTVTGTPLLTLNDGGLAHYVNGSGTGTLTYQYIVAAGENTADLAVTGSNLNGGTIRDQAGNDADLAGAAVNPAGTLQIDTTAAHVTGVAATPSDGHEAAGSVITFAVAFDEIVNVAGGNPTLTLNDGGVAHLAGGSGTATLTYQYTVAAGENTADLAVTGSSLNGATIRDQAGNDADLAGAVGNPTGTLHIDTTAPQLGDITASPASGNQAAGALIQFTLDFDEAVQVAGGTPTLSLNDGGTASFDAVASALLGDASKLVFDYFVAASDAPTASLAIIGLDTHGAVVTDLAGNLADLGHVSELFSGLSVNENAPPAGNPPPDNPPPGNSPGGNSNVLPAFTINGFTRPELHLDSTGHILLDATAAAFAGQFGLEYLYLGAPSGTPFPPVDLH</sequence>